<dbReference type="SUPFAM" id="SSF53335">
    <property type="entry name" value="S-adenosyl-L-methionine-dependent methyltransferases"/>
    <property type="match status" value="1"/>
</dbReference>
<name>A0A6J7HQG6_9ZZZZ</name>
<dbReference type="AlphaFoldDB" id="A0A6J7HQG6"/>
<evidence type="ECO:0000313" key="1">
    <source>
        <dbReference type="EMBL" id="CAB4921638.1"/>
    </source>
</evidence>
<reference evidence="1" key="1">
    <citation type="submission" date="2020-05" db="EMBL/GenBank/DDBJ databases">
        <authorList>
            <person name="Chiriac C."/>
            <person name="Salcher M."/>
            <person name="Ghai R."/>
            <person name="Kavagutti S V."/>
        </authorList>
    </citation>
    <scope>NUCLEOTIDE SEQUENCE</scope>
</reference>
<dbReference type="Pfam" id="PF13489">
    <property type="entry name" value="Methyltransf_23"/>
    <property type="match status" value="1"/>
</dbReference>
<organism evidence="1">
    <name type="scientific">freshwater metagenome</name>
    <dbReference type="NCBI Taxonomy" id="449393"/>
    <lineage>
        <taxon>unclassified sequences</taxon>
        <taxon>metagenomes</taxon>
        <taxon>ecological metagenomes</taxon>
    </lineage>
</organism>
<sequence>MGGTYSDGLTAFIAGNPLIRPRIAAFIADCARQLPEGSRVLDAGAGNAPYRELFAHCRYTTSDWANSPHPGARAVDIVAPIDALPVADGSFDVIVLSEVLEHVADPAAALRELHRALAGGGRLHLTVPFVYALHEEPYDFFRYTRHGLERLLADAGFTDVEVRPLTGYLSALGQVLRFYTPSPDGPRALRLPRRILARAVQAIGPPLGRLDRGWGGDRLPLGYCASATKAAVDAP</sequence>
<gene>
    <name evidence="1" type="ORF">UFOPK3674_00592</name>
</gene>
<dbReference type="EMBL" id="CAFBMX010000002">
    <property type="protein sequence ID" value="CAB4921638.1"/>
    <property type="molecule type" value="Genomic_DNA"/>
</dbReference>
<dbReference type="CDD" id="cd02440">
    <property type="entry name" value="AdoMet_MTases"/>
    <property type="match status" value="1"/>
</dbReference>
<accession>A0A6J7HQG6</accession>
<proteinExistence type="predicted"/>
<dbReference type="Gene3D" id="3.40.50.150">
    <property type="entry name" value="Vaccinia Virus protein VP39"/>
    <property type="match status" value="1"/>
</dbReference>
<protein>
    <submittedName>
        <fullName evidence="1">Unannotated protein</fullName>
    </submittedName>
</protein>
<dbReference type="InterPro" id="IPR029063">
    <property type="entry name" value="SAM-dependent_MTases_sf"/>
</dbReference>